<dbReference type="CDD" id="cd18186">
    <property type="entry name" value="BTB_POZ_ZBTB_KLHL-like"/>
    <property type="match status" value="1"/>
</dbReference>
<dbReference type="PANTHER" id="PTHR24413">
    <property type="entry name" value="SPECKLE-TYPE POZ PROTEIN"/>
    <property type="match status" value="1"/>
</dbReference>
<dbReference type="InterPro" id="IPR011333">
    <property type="entry name" value="SKP1/BTB/POZ_sf"/>
</dbReference>
<dbReference type="PROSITE" id="PS50097">
    <property type="entry name" value="BTB"/>
    <property type="match status" value="1"/>
</dbReference>
<feature type="compositionally biased region" description="Polar residues" evidence="1">
    <location>
        <begin position="537"/>
        <end position="555"/>
    </location>
</feature>
<feature type="compositionally biased region" description="Low complexity" evidence="1">
    <location>
        <begin position="329"/>
        <end position="352"/>
    </location>
</feature>
<feature type="compositionally biased region" description="Polar residues" evidence="1">
    <location>
        <begin position="1"/>
        <end position="19"/>
    </location>
</feature>
<comment type="caution">
    <text evidence="3">The sequence shown here is derived from an EMBL/GenBank/DDBJ whole genome shotgun (WGS) entry which is preliminary data.</text>
</comment>
<feature type="domain" description="BTB" evidence="2">
    <location>
        <begin position="356"/>
        <end position="421"/>
    </location>
</feature>
<reference evidence="3" key="1">
    <citation type="submission" date="2023-03" db="EMBL/GenBank/DDBJ databases">
        <title>Massive genome expansion in bonnet fungi (Mycena s.s.) driven by repeated elements and novel gene families across ecological guilds.</title>
        <authorList>
            <consortium name="Lawrence Berkeley National Laboratory"/>
            <person name="Harder C.B."/>
            <person name="Miyauchi S."/>
            <person name="Viragh M."/>
            <person name="Kuo A."/>
            <person name="Thoen E."/>
            <person name="Andreopoulos B."/>
            <person name="Lu D."/>
            <person name="Skrede I."/>
            <person name="Drula E."/>
            <person name="Henrissat B."/>
            <person name="Morin E."/>
            <person name="Kohler A."/>
            <person name="Barry K."/>
            <person name="LaButti K."/>
            <person name="Morin E."/>
            <person name="Salamov A."/>
            <person name="Lipzen A."/>
            <person name="Mereny Z."/>
            <person name="Hegedus B."/>
            <person name="Baldrian P."/>
            <person name="Stursova M."/>
            <person name="Weitz H."/>
            <person name="Taylor A."/>
            <person name="Grigoriev I.V."/>
            <person name="Nagy L.G."/>
            <person name="Martin F."/>
            <person name="Kauserud H."/>
        </authorList>
    </citation>
    <scope>NUCLEOTIDE SEQUENCE</scope>
    <source>
        <strain evidence="3">CBHHK200</strain>
    </source>
</reference>
<feature type="region of interest" description="Disordered" evidence="1">
    <location>
        <begin position="1"/>
        <end position="89"/>
    </location>
</feature>
<feature type="region of interest" description="Disordered" evidence="1">
    <location>
        <begin position="459"/>
        <end position="602"/>
    </location>
</feature>
<evidence type="ECO:0000256" key="1">
    <source>
        <dbReference type="SAM" id="MobiDB-lite"/>
    </source>
</evidence>
<proteinExistence type="predicted"/>
<evidence type="ECO:0000259" key="2">
    <source>
        <dbReference type="PROSITE" id="PS50097"/>
    </source>
</evidence>
<dbReference type="Pfam" id="PF00651">
    <property type="entry name" value="BTB"/>
    <property type="match status" value="1"/>
</dbReference>
<feature type="compositionally biased region" description="Low complexity" evidence="1">
    <location>
        <begin position="518"/>
        <end position="536"/>
    </location>
</feature>
<dbReference type="AlphaFoldDB" id="A0AAD6TG86"/>
<dbReference type="SUPFAM" id="SSF54695">
    <property type="entry name" value="POZ domain"/>
    <property type="match status" value="1"/>
</dbReference>
<dbReference type="EMBL" id="JARJCM010000006">
    <property type="protein sequence ID" value="KAJ7044605.1"/>
    <property type="molecule type" value="Genomic_DNA"/>
</dbReference>
<accession>A0AAD6TG86</accession>
<feature type="compositionally biased region" description="Low complexity" evidence="1">
    <location>
        <begin position="37"/>
        <end position="46"/>
    </location>
</feature>
<dbReference type="Gene3D" id="3.30.710.10">
    <property type="entry name" value="Potassium Channel Kv1.1, Chain A"/>
    <property type="match status" value="1"/>
</dbReference>
<evidence type="ECO:0000313" key="3">
    <source>
        <dbReference type="EMBL" id="KAJ7044605.1"/>
    </source>
</evidence>
<keyword evidence="4" id="KW-1185">Reference proteome</keyword>
<dbReference type="Proteomes" id="UP001218188">
    <property type="component" value="Unassembled WGS sequence"/>
</dbReference>
<name>A0AAD6TG86_9AGAR</name>
<feature type="compositionally biased region" description="Low complexity" evidence="1">
    <location>
        <begin position="564"/>
        <end position="580"/>
    </location>
</feature>
<evidence type="ECO:0000313" key="4">
    <source>
        <dbReference type="Proteomes" id="UP001218188"/>
    </source>
</evidence>
<organism evidence="3 4">
    <name type="scientific">Mycena alexandri</name>
    <dbReference type="NCBI Taxonomy" id="1745969"/>
    <lineage>
        <taxon>Eukaryota</taxon>
        <taxon>Fungi</taxon>
        <taxon>Dikarya</taxon>
        <taxon>Basidiomycota</taxon>
        <taxon>Agaricomycotina</taxon>
        <taxon>Agaricomycetes</taxon>
        <taxon>Agaricomycetidae</taxon>
        <taxon>Agaricales</taxon>
        <taxon>Marasmiineae</taxon>
        <taxon>Mycenaceae</taxon>
        <taxon>Mycena</taxon>
    </lineage>
</organism>
<feature type="region of interest" description="Disordered" evidence="1">
    <location>
        <begin position="319"/>
        <end position="352"/>
    </location>
</feature>
<sequence>MSDLTRNASPLSLSSSPGRTDSFERPTWPWQSRYSRRTSSTLSAASPGSNLQTAWDPATGRPVSSSSQTGSFTASGSWQPNPALRHHTGSTMGYNAAQEESGTRQWSFMGFEWVVRDVHKLRDFVEGVELEAEAEVESTEDEQGSTIGPDNFEILKQAPLIGDDKFKLEITCAPPNEVATNKPSTLTLCITSLILDFAHNYEMNASMMAAVKYQDERVGARAEWVWEYWQSDWVFRRESEVWECALPPLSVLLENPRIQESDSFTICVQIHCPIGPFFPQQPTAYYVPRDLLDGLEASLDNPNTGDVRFVCLERMPPDAELPSTPLSETTSASVRRPSSSTSSQSPFSPQTTARKRVIYAHSDILTRRSEYFATMLSSSFAETKLIPGDRKLYTIVVEEADFETIYWLLKYCYANWLSFKEQDDPRLAVEGIGAGWSARWLSVRGGEWDWKTFTKLSGDDSTVADGRSATSAESLPQDSGNAPASAKGKAFVPDAPSTSSPSRTSPQAPRGPPSKVVSNTASSSRQNMSSSTTRRQISTAGSGSTLGMPSSSGGISRTKPVPLSAGSSGYPSSGHYPISPRTSRAHHQPAVLSTPDPHPHPTLAPPPASALAVYQVAHRYNIPALAALALDHMMSTITPSSSFSLLLATSVWDDLRSLVEDYVVEKWDEVSVSQEFEQCCQEVSSGEWGPEGGKTLMALFRRLRSPSAMGYTRTI</sequence>
<feature type="compositionally biased region" description="Low complexity" evidence="1">
    <location>
        <begin position="493"/>
        <end position="508"/>
    </location>
</feature>
<feature type="compositionally biased region" description="Polar residues" evidence="1">
    <location>
        <begin position="468"/>
        <end position="482"/>
    </location>
</feature>
<gene>
    <name evidence="3" type="ORF">C8F04DRAFT_1068867</name>
</gene>
<feature type="compositionally biased region" description="Low complexity" evidence="1">
    <location>
        <begin position="64"/>
        <end position="77"/>
    </location>
</feature>
<dbReference type="InterPro" id="IPR000210">
    <property type="entry name" value="BTB/POZ_dom"/>
</dbReference>
<protein>
    <recommendedName>
        <fullName evidence="2">BTB domain-containing protein</fullName>
    </recommendedName>
</protein>